<dbReference type="Pfam" id="PF07987">
    <property type="entry name" value="DUF1775"/>
    <property type="match status" value="1"/>
</dbReference>
<organism evidence="4 5">
    <name type="scientific">Gryllotalpicola daejeonensis</name>
    <dbReference type="NCBI Taxonomy" id="993087"/>
    <lineage>
        <taxon>Bacteria</taxon>
        <taxon>Bacillati</taxon>
        <taxon>Actinomycetota</taxon>
        <taxon>Actinomycetes</taxon>
        <taxon>Micrococcales</taxon>
        <taxon>Microbacteriaceae</taxon>
        <taxon>Gryllotalpicola</taxon>
    </lineage>
</organism>
<evidence type="ECO:0000313" key="5">
    <source>
        <dbReference type="Proteomes" id="UP001415169"/>
    </source>
</evidence>
<feature type="domain" description="YncI copper-binding" evidence="3">
    <location>
        <begin position="28"/>
        <end position="174"/>
    </location>
</feature>
<evidence type="ECO:0000259" key="3">
    <source>
        <dbReference type="Pfam" id="PF07987"/>
    </source>
</evidence>
<dbReference type="InterPro" id="IPR038507">
    <property type="entry name" value="YcnI-like_sf"/>
</dbReference>
<name>A0ABP7ZHF1_9MICO</name>
<keyword evidence="1" id="KW-0472">Membrane</keyword>
<reference evidence="4" key="2">
    <citation type="submission" date="2023-12" db="EMBL/GenBank/DDBJ databases">
        <authorList>
            <person name="Sun Q."/>
            <person name="Inoue M."/>
        </authorList>
    </citation>
    <scope>NUCLEOTIDE SEQUENCE</scope>
    <source>
        <strain evidence="4">JCM 17590</strain>
    </source>
</reference>
<evidence type="ECO:0000256" key="1">
    <source>
        <dbReference type="SAM" id="Phobius"/>
    </source>
</evidence>
<reference evidence="4" key="1">
    <citation type="journal article" date="2014" name="Int. J. Syst. Evol. Microbiol.">
        <title>Complete genome of a new Firmicutes species belonging to the dominant human colonic microbiota ('Ruminococcus bicirculans') reveals two chromosomes and a selective capacity to utilize plant glucans.</title>
        <authorList>
            <consortium name="NISC Comparative Sequencing Program"/>
            <person name="Wegmann U."/>
            <person name="Louis P."/>
            <person name="Goesmann A."/>
            <person name="Henrissat B."/>
            <person name="Duncan S.H."/>
            <person name="Flint H.J."/>
        </authorList>
    </citation>
    <scope>NUCLEOTIDE SEQUENCE</scope>
    <source>
        <strain evidence="4">JCM 17590</strain>
    </source>
</reference>
<feature type="signal peptide" evidence="2">
    <location>
        <begin position="1"/>
        <end position="27"/>
    </location>
</feature>
<evidence type="ECO:0000313" key="4">
    <source>
        <dbReference type="EMBL" id="GAA4157087.1"/>
    </source>
</evidence>
<protein>
    <submittedName>
        <fullName evidence="4">YcnI family protein</fullName>
    </submittedName>
</protein>
<dbReference type="RefSeq" id="WP_344790475.1">
    <property type="nucleotide sequence ID" value="NZ_BAABBV010000001.1"/>
</dbReference>
<proteinExistence type="predicted"/>
<dbReference type="EMBL" id="BAABBV010000001">
    <property type="protein sequence ID" value="GAA4157087.1"/>
    <property type="molecule type" value="Genomic_DNA"/>
</dbReference>
<evidence type="ECO:0000256" key="2">
    <source>
        <dbReference type="SAM" id="SignalP"/>
    </source>
</evidence>
<keyword evidence="2" id="KW-0732">Signal</keyword>
<keyword evidence="1" id="KW-1133">Transmembrane helix</keyword>
<feature type="chain" id="PRO_5045471285" evidence="2">
    <location>
        <begin position="28"/>
        <end position="233"/>
    </location>
</feature>
<dbReference type="Gene3D" id="2.60.40.2230">
    <property type="entry name" value="Uncharacterised protein YcnI-like PF07987, DUF1775"/>
    <property type="match status" value="1"/>
</dbReference>
<keyword evidence="5" id="KW-1185">Reference proteome</keyword>
<sequence length="233" mass="23373">MRKLFAAGAVVVASVALALVAAPAADAHVTVGASSAEAGGYSVLTFRVPTESATAGTVSLTVQLPTDHPFTSVSYQPLPGWSAKLVTSRLPKPLKDDDGNTITSAVTQVVWTATDGGLAPGQFGQFPLSVGPLPDAGTLFLPAIQKYSDGTEVDWSQQAQGGAEAEHPAPSIRITKSADAAAGAAPAANLSVTAAAATRSPANRWALGFGVAGVVVALIASATAVVALHRARP</sequence>
<dbReference type="InterPro" id="IPR012533">
    <property type="entry name" value="YcnI-copper_dom"/>
</dbReference>
<comment type="caution">
    <text evidence="4">The sequence shown here is derived from an EMBL/GenBank/DDBJ whole genome shotgun (WGS) entry which is preliminary data.</text>
</comment>
<accession>A0ABP7ZHF1</accession>
<dbReference type="Proteomes" id="UP001415169">
    <property type="component" value="Unassembled WGS sequence"/>
</dbReference>
<feature type="transmembrane region" description="Helical" evidence="1">
    <location>
        <begin position="205"/>
        <end position="228"/>
    </location>
</feature>
<gene>
    <name evidence="4" type="ORF">GCM10022286_08270</name>
</gene>
<dbReference type="CDD" id="cd08545">
    <property type="entry name" value="YcnI_like"/>
    <property type="match status" value="1"/>
</dbReference>
<keyword evidence="1" id="KW-0812">Transmembrane</keyword>